<dbReference type="Pfam" id="PF03949">
    <property type="entry name" value="Malic_M"/>
    <property type="match status" value="1"/>
</dbReference>
<dbReference type="Proteomes" id="UP000675881">
    <property type="component" value="Chromosome 12"/>
</dbReference>
<accession>A0A7R8CGH0</accession>
<dbReference type="GO" id="GO:0051287">
    <property type="term" value="F:NAD binding"/>
    <property type="evidence" value="ECO:0007669"/>
    <property type="project" value="InterPro"/>
</dbReference>
<proteinExistence type="inferred from homology"/>
<evidence type="ECO:0000256" key="1">
    <source>
        <dbReference type="ARBA" id="ARBA00008785"/>
    </source>
</evidence>
<organism evidence="8 9">
    <name type="scientific">Lepeophtheirus salmonis</name>
    <name type="common">Salmon louse</name>
    <name type="synonym">Caligus salmonis</name>
    <dbReference type="NCBI Taxonomy" id="72036"/>
    <lineage>
        <taxon>Eukaryota</taxon>
        <taxon>Metazoa</taxon>
        <taxon>Ecdysozoa</taxon>
        <taxon>Arthropoda</taxon>
        <taxon>Crustacea</taxon>
        <taxon>Multicrustacea</taxon>
        <taxon>Hexanauplia</taxon>
        <taxon>Copepoda</taxon>
        <taxon>Siphonostomatoida</taxon>
        <taxon>Caligidae</taxon>
        <taxon>Lepeophtheirus</taxon>
    </lineage>
</organism>
<dbReference type="SUPFAM" id="SSF51735">
    <property type="entry name" value="NAD(P)-binding Rossmann-fold domains"/>
    <property type="match status" value="1"/>
</dbReference>
<feature type="active site" description="Proton donor" evidence="3">
    <location>
        <position position="195"/>
    </location>
</feature>
<dbReference type="PIRSF" id="PIRSF000106">
    <property type="entry name" value="ME"/>
    <property type="match status" value="1"/>
</dbReference>
<evidence type="ECO:0000256" key="2">
    <source>
        <dbReference type="ARBA" id="ARBA00023002"/>
    </source>
</evidence>
<keyword evidence="2 8" id="KW-0560">Oxidoreductase</keyword>
<feature type="binding site" evidence="5">
    <location>
        <position position="331"/>
    </location>
    <ligand>
        <name>a divalent metal cation</name>
        <dbReference type="ChEBI" id="CHEBI:60240"/>
    </ligand>
</feature>
<evidence type="ECO:0000313" key="8">
    <source>
        <dbReference type="EMBL" id="CAF2816268.1"/>
    </source>
</evidence>
<dbReference type="InterPro" id="IPR012301">
    <property type="entry name" value="Malic_N_dom"/>
</dbReference>
<dbReference type="InterPro" id="IPR001891">
    <property type="entry name" value="Malic_OxRdtase"/>
</dbReference>
<dbReference type="SUPFAM" id="SSF53223">
    <property type="entry name" value="Aminoacid dehydrogenase-like, N-terminal domain"/>
    <property type="match status" value="1"/>
</dbReference>
<keyword evidence="5" id="KW-0479">Metal-binding</keyword>
<comment type="cofactor">
    <cofactor evidence="5">
        <name>Mg(2+)</name>
        <dbReference type="ChEBI" id="CHEBI:18420"/>
    </cofactor>
    <cofactor evidence="5">
        <name>Mn(2+)</name>
        <dbReference type="ChEBI" id="CHEBI:29035"/>
    </cofactor>
    <text evidence="5">Divalent metal cations. Prefers magnesium or manganese.</text>
</comment>
<evidence type="ECO:0000259" key="6">
    <source>
        <dbReference type="SMART" id="SM00919"/>
    </source>
</evidence>
<dbReference type="SMART" id="SM01274">
    <property type="entry name" value="malic"/>
    <property type="match status" value="1"/>
</dbReference>
<dbReference type="InterPro" id="IPR046346">
    <property type="entry name" value="Aminoacid_DH-like_N_sf"/>
</dbReference>
<name>A0A7R8CGH0_LEPSM</name>
<feature type="active site" description="Proton acceptor" evidence="3">
    <location>
        <position position="236"/>
    </location>
</feature>
<comment type="similarity">
    <text evidence="1">Belongs to the malic enzymes family.</text>
</comment>
<dbReference type="InterPro" id="IPR036291">
    <property type="entry name" value="NAD(P)-bd_dom_sf"/>
</dbReference>
<dbReference type="OrthoDB" id="5365701at2759"/>
<feature type="domain" description="Malic enzyme N-terminal" evidence="7">
    <location>
        <begin position="172"/>
        <end position="322"/>
    </location>
</feature>
<reference evidence="8" key="1">
    <citation type="submission" date="2021-02" db="EMBL/GenBank/DDBJ databases">
        <authorList>
            <person name="Bekaert M."/>
        </authorList>
    </citation>
    <scope>NUCLEOTIDE SEQUENCE</scope>
    <source>
        <strain evidence="8">IoA-00</strain>
    </source>
</reference>
<feature type="binding site" evidence="4">
    <location>
        <position position="466"/>
    </location>
    <ligand>
        <name>(S)-malate</name>
        <dbReference type="ChEBI" id="CHEBI:15589"/>
    </ligand>
</feature>
<evidence type="ECO:0000256" key="4">
    <source>
        <dbReference type="PIRSR" id="PIRSR000106-2"/>
    </source>
</evidence>
<feature type="binding site" evidence="4">
    <location>
        <position position="510"/>
    </location>
    <ligand>
        <name>(S)-malate</name>
        <dbReference type="ChEBI" id="CHEBI:15589"/>
    </ligand>
</feature>
<dbReference type="InterPro" id="IPR037062">
    <property type="entry name" value="Malic_N_dom_sf"/>
</dbReference>
<dbReference type="GO" id="GO:0004471">
    <property type="term" value="F:malate dehydrogenase (decarboxylating) (NAD+) activity"/>
    <property type="evidence" value="ECO:0007669"/>
    <property type="project" value="UniProtKB-EC"/>
</dbReference>
<dbReference type="GO" id="GO:0005739">
    <property type="term" value="C:mitochondrion"/>
    <property type="evidence" value="ECO:0007669"/>
    <property type="project" value="TreeGrafter"/>
</dbReference>
<dbReference type="Gene3D" id="3.40.50.10380">
    <property type="entry name" value="Malic enzyme, N-terminal domain"/>
    <property type="match status" value="1"/>
</dbReference>
<evidence type="ECO:0000256" key="5">
    <source>
        <dbReference type="PIRSR" id="PIRSR000106-3"/>
    </source>
</evidence>
<dbReference type="PANTHER" id="PTHR23406:SF32">
    <property type="entry name" value="NADP-DEPENDENT MALIC ENZYME"/>
    <property type="match status" value="1"/>
</dbReference>
<dbReference type="EMBL" id="HG994591">
    <property type="protein sequence ID" value="CAF2816268.1"/>
    <property type="molecule type" value="Genomic_DNA"/>
</dbReference>
<feature type="binding site" evidence="5">
    <location>
        <position position="308"/>
    </location>
    <ligand>
        <name>a divalent metal cation</name>
        <dbReference type="ChEBI" id="CHEBI:60240"/>
    </ligand>
</feature>
<feature type="domain" description="Malic enzyme NAD-binding" evidence="6">
    <location>
        <begin position="332"/>
        <end position="579"/>
    </location>
</feature>
<dbReference type="GO" id="GO:0006108">
    <property type="term" value="P:malate metabolic process"/>
    <property type="evidence" value="ECO:0007669"/>
    <property type="project" value="TreeGrafter"/>
</dbReference>
<keyword evidence="9" id="KW-1185">Reference proteome</keyword>
<dbReference type="PANTHER" id="PTHR23406">
    <property type="entry name" value="MALIC ENZYME-RELATED"/>
    <property type="match status" value="1"/>
</dbReference>
<evidence type="ECO:0000313" key="9">
    <source>
        <dbReference type="Proteomes" id="UP000675881"/>
    </source>
</evidence>
<feature type="binding site" evidence="5">
    <location>
        <position position="307"/>
    </location>
    <ligand>
        <name>a divalent metal cation</name>
        <dbReference type="ChEBI" id="CHEBI:60240"/>
    </ligand>
</feature>
<dbReference type="SMART" id="SM00919">
    <property type="entry name" value="Malic_M"/>
    <property type="match status" value="1"/>
</dbReference>
<feature type="binding site" evidence="4">
    <location>
        <position position="218"/>
    </location>
    <ligand>
        <name>(S)-malate</name>
        <dbReference type="ChEBI" id="CHEBI:15589"/>
    </ligand>
</feature>
<evidence type="ECO:0000259" key="7">
    <source>
        <dbReference type="SMART" id="SM01274"/>
    </source>
</evidence>
<dbReference type="Gene3D" id="3.40.50.720">
    <property type="entry name" value="NAD(P)-binding Rossmann-like Domain"/>
    <property type="match status" value="1"/>
</dbReference>
<dbReference type="EC" id="1.1.1.39" evidence="8"/>
<dbReference type="Pfam" id="PF00390">
    <property type="entry name" value="malic"/>
    <property type="match status" value="1"/>
</dbReference>
<sequence length="627" mass="70814">MRLYTFEELCRFWCFHNGARATTSPRISKENEGMEMKNSRRIKFYLLTSQAHSWQYFILGSSREHSLDLLHLLVKSCNYLRAEIVRKKGRNLVNDPVSNKGLAFPLSERDRLNIRGLVPPAVLDINDQCKIIFEEYKTGWAARAEQEPEDEIIKSGVNPDNIRKWKVLQSVQDRNETLFYKLILENFSEMSQIIYNTPTVGWACSHFSHLYRRPRGIRILGLGDLGIGGLSISVGKLDLYVAAGGFHPRRVLPVVLDVGTNNDKLINDPRYLGIKRARLEGEQYYELMDELMAALRLRWPKALIQHEDFRSSYAVNLLKRYRSDYLMFNDDIQGTAATVLAGLYGALKVQGKSPNDLKHQTFVICGAGSAASGVLLTIRNAITKRYRLSNDEVGNQKWRNFFYDLSTFAANEIEMEGFGLLEVVKRVKPTVLIGLSACGGIFTDKVLKMMSDNCKDSLPIIFPLSNPTSRSECTAEQAQKYTQGRAIFASGSPFSDIKYGKNVIASSQCNNRYIFPGLALGAALGQTSVITNAMINKSAEALTELIENEDLERRATFPELVDIHEIAVHLATRVFEQAMDENLPIGNKIALEARIKGGEDGLKDYIRSKMWRPEYRPLVYLPPGKGE</sequence>
<dbReference type="AlphaFoldDB" id="A0A7R8CGH0"/>
<dbReference type="GO" id="GO:0046872">
    <property type="term" value="F:metal ion binding"/>
    <property type="evidence" value="ECO:0007669"/>
    <property type="project" value="UniProtKB-KW"/>
</dbReference>
<dbReference type="Gene3D" id="1.20.1370.30">
    <property type="match status" value="1"/>
</dbReference>
<evidence type="ECO:0000256" key="3">
    <source>
        <dbReference type="PIRSR" id="PIRSR000106-1"/>
    </source>
</evidence>
<dbReference type="InterPro" id="IPR012302">
    <property type="entry name" value="Malic_NAD-bd"/>
</dbReference>
<protein>
    <submittedName>
        <fullName evidence="8">E1.1.1.39</fullName>
        <ecNumber evidence="8">1.1.1.39</ecNumber>
    </submittedName>
</protein>
<gene>
    <name evidence="8" type="ORF">LSAA_3476</name>
</gene>